<dbReference type="AlphaFoldDB" id="A0AAU7JJR8"/>
<reference evidence="2" key="1">
    <citation type="submission" date="2024-05" db="EMBL/GenBank/DDBJ databases">
        <authorList>
            <person name="Kim S."/>
            <person name="Heo J."/>
            <person name="Choi H."/>
            <person name="Choi Y."/>
            <person name="Kwon S.-W."/>
            <person name="Kim Y."/>
        </authorList>
    </citation>
    <scope>NUCLEOTIDE SEQUENCE</scope>
    <source>
        <strain evidence="2">KACC 23698</strain>
    </source>
</reference>
<feature type="compositionally biased region" description="Low complexity" evidence="1">
    <location>
        <begin position="89"/>
        <end position="104"/>
    </location>
</feature>
<sequence>MSLLYAGLDISLETTSICVVDTDGRIVLEAKKASGPVAIMIRLAELSAPFERVGLEAGPLSQWIYFGLRDGGYPAVCIETRHSKTAQRGGPTTGSSSLSTDPSF</sequence>
<evidence type="ECO:0008006" key="3">
    <source>
        <dbReference type="Google" id="ProtNLM"/>
    </source>
</evidence>
<dbReference type="EMBL" id="CP157484">
    <property type="protein sequence ID" value="XBO40319.1"/>
    <property type="molecule type" value="Genomic_DNA"/>
</dbReference>
<evidence type="ECO:0000256" key="1">
    <source>
        <dbReference type="SAM" id="MobiDB-lite"/>
    </source>
</evidence>
<accession>A0AAU7JJR8</accession>
<organism evidence="2">
    <name type="scientific">Alsobacter sp. KACC 23698</name>
    <dbReference type="NCBI Taxonomy" id="3149229"/>
    <lineage>
        <taxon>Bacteria</taxon>
        <taxon>Pseudomonadati</taxon>
        <taxon>Pseudomonadota</taxon>
        <taxon>Alphaproteobacteria</taxon>
        <taxon>Hyphomicrobiales</taxon>
        <taxon>Alsobacteraceae</taxon>
        <taxon>Alsobacter</taxon>
    </lineage>
</organism>
<name>A0AAU7JJR8_9HYPH</name>
<gene>
    <name evidence="2" type="ORF">ABEG18_05965</name>
</gene>
<evidence type="ECO:0000313" key="2">
    <source>
        <dbReference type="EMBL" id="XBO40319.1"/>
    </source>
</evidence>
<proteinExistence type="predicted"/>
<feature type="region of interest" description="Disordered" evidence="1">
    <location>
        <begin position="84"/>
        <end position="104"/>
    </location>
</feature>
<protein>
    <recommendedName>
        <fullName evidence="3">Transposase</fullName>
    </recommendedName>
</protein>
<dbReference type="RefSeq" id="WP_406857176.1">
    <property type="nucleotide sequence ID" value="NZ_CP157484.1"/>
</dbReference>